<proteinExistence type="predicted"/>
<dbReference type="WBParaSite" id="TCLT_0001067501-mRNA-1">
    <property type="protein sequence ID" value="TCLT_0001067501-mRNA-1"/>
    <property type="gene ID" value="TCLT_0001067501"/>
</dbReference>
<keyword evidence="2" id="KW-1185">Reference proteome</keyword>
<evidence type="ECO:0000313" key="1">
    <source>
        <dbReference type="EMBL" id="VDN08368.1"/>
    </source>
</evidence>
<reference evidence="1 2" key="2">
    <citation type="submission" date="2018-11" db="EMBL/GenBank/DDBJ databases">
        <authorList>
            <consortium name="Pathogen Informatics"/>
        </authorList>
    </citation>
    <scope>NUCLEOTIDE SEQUENCE [LARGE SCALE GENOMIC DNA]</scope>
</reference>
<name>A0A0N5DBV8_THECL</name>
<evidence type="ECO:0000313" key="3">
    <source>
        <dbReference type="WBParaSite" id="TCLT_0001067501-mRNA-1"/>
    </source>
</evidence>
<evidence type="ECO:0000313" key="2">
    <source>
        <dbReference type="Proteomes" id="UP000276776"/>
    </source>
</evidence>
<sequence>MSKVEWPLCRSLYSDKILAFNCTRRTEKQANSVIISIACRRCSLTRFLKSQRSLSKPKNILQAKQTVRV</sequence>
<dbReference type="AlphaFoldDB" id="A0A0N5DBV8"/>
<reference evidence="3" key="1">
    <citation type="submission" date="2017-02" db="UniProtKB">
        <authorList>
            <consortium name="WormBaseParasite"/>
        </authorList>
    </citation>
    <scope>IDENTIFICATION</scope>
</reference>
<dbReference type="Proteomes" id="UP000276776">
    <property type="component" value="Unassembled WGS sequence"/>
</dbReference>
<dbReference type="EMBL" id="UYYF01005245">
    <property type="protein sequence ID" value="VDN08368.1"/>
    <property type="molecule type" value="Genomic_DNA"/>
</dbReference>
<gene>
    <name evidence="1" type="ORF">TCLT_LOCUS10659</name>
</gene>
<protein>
    <submittedName>
        <fullName evidence="1 3">Uncharacterized protein</fullName>
    </submittedName>
</protein>
<organism evidence="3">
    <name type="scientific">Thelazia callipaeda</name>
    <name type="common">Oriental eyeworm</name>
    <name type="synonym">Parasitic nematode</name>
    <dbReference type="NCBI Taxonomy" id="103827"/>
    <lineage>
        <taxon>Eukaryota</taxon>
        <taxon>Metazoa</taxon>
        <taxon>Ecdysozoa</taxon>
        <taxon>Nematoda</taxon>
        <taxon>Chromadorea</taxon>
        <taxon>Rhabditida</taxon>
        <taxon>Spirurina</taxon>
        <taxon>Spiruromorpha</taxon>
        <taxon>Thelazioidea</taxon>
        <taxon>Thelaziidae</taxon>
        <taxon>Thelazia</taxon>
    </lineage>
</organism>
<accession>A0A0N5DBV8</accession>